<comment type="caution">
    <text evidence="8">The sequence shown here is derived from an EMBL/GenBank/DDBJ whole genome shotgun (WGS) entry which is preliminary data.</text>
</comment>
<dbReference type="PANTHER" id="PTHR31113">
    <property type="entry name" value="UPF0496 PROTEIN 3-RELATED"/>
    <property type="match status" value="1"/>
</dbReference>
<keyword evidence="4 7" id="KW-1133">Transmembrane helix</keyword>
<dbReference type="InterPro" id="IPR007749">
    <property type="entry name" value="DUF677"/>
</dbReference>
<dbReference type="Proteomes" id="UP000467841">
    <property type="component" value="Unassembled WGS sequence"/>
</dbReference>
<evidence type="ECO:0000256" key="3">
    <source>
        <dbReference type="ARBA" id="ARBA00022692"/>
    </source>
</evidence>
<evidence type="ECO:0000256" key="4">
    <source>
        <dbReference type="ARBA" id="ARBA00022989"/>
    </source>
</evidence>
<keyword evidence="9" id="KW-1185">Reference proteome</keyword>
<organism evidence="8 9">
    <name type="scientific">Microthlaspi erraticum</name>
    <dbReference type="NCBI Taxonomy" id="1685480"/>
    <lineage>
        <taxon>Eukaryota</taxon>
        <taxon>Viridiplantae</taxon>
        <taxon>Streptophyta</taxon>
        <taxon>Embryophyta</taxon>
        <taxon>Tracheophyta</taxon>
        <taxon>Spermatophyta</taxon>
        <taxon>Magnoliopsida</taxon>
        <taxon>eudicotyledons</taxon>
        <taxon>Gunneridae</taxon>
        <taxon>Pentapetalae</taxon>
        <taxon>rosids</taxon>
        <taxon>malvids</taxon>
        <taxon>Brassicales</taxon>
        <taxon>Brassicaceae</taxon>
        <taxon>Coluteocarpeae</taxon>
        <taxon>Microthlaspi</taxon>
    </lineage>
</organism>
<protein>
    <submittedName>
        <fullName evidence="8">Uncharacterized protein</fullName>
    </submittedName>
</protein>
<accession>A0A6D2K535</accession>
<reference evidence="8" key="1">
    <citation type="submission" date="2020-01" db="EMBL/GenBank/DDBJ databases">
        <authorList>
            <person name="Mishra B."/>
        </authorList>
    </citation>
    <scope>NUCLEOTIDE SEQUENCE [LARGE SCALE GENOMIC DNA]</scope>
</reference>
<evidence type="ECO:0000256" key="6">
    <source>
        <dbReference type="SAM" id="MobiDB-lite"/>
    </source>
</evidence>
<evidence type="ECO:0000256" key="5">
    <source>
        <dbReference type="ARBA" id="ARBA00023136"/>
    </source>
</evidence>
<keyword evidence="5 7" id="KW-0472">Membrane</keyword>
<comment type="similarity">
    <text evidence="2">Belongs to the UPF0496 family.</text>
</comment>
<keyword evidence="3 7" id="KW-0812">Transmembrane</keyword>
<evidence type="ECO:0000313" key="8">
    <source>
        <dbReference type="EMBL" id="CAA7044657.1"/>
    </source>
</evidence>
<evidence type="ECO:0000256" key="1">
    <source>
        <dbReference type="ARBA" id="ARBA00004370"/>
    </source>
</evidence>
<sequence>MMKMKNYLGSRLKSSSARKGNFDKEGSRSSLTSKLSVNEEYKEAFRTKSYLDIRTKAEDQLGITFCSKLSSSSPSSTSSPSSSDFSFHSHFTDYLLDPSQETLDALMHDSSFHHLLVKFFDFSSEACDVCESLLQSIQQIKINHNKIERVLTIGKRVCNGAKTAECSPEKLCALVFQELSRFSTLRNPLYRVINEAQFLRVHDANSELLARLISKRRSIRRKIRFFRFCKKLGGYSLVISHSAIVVALLIIALHSILGVLAAPALLGLCSLGLLRKKKAKRDVATERSKKDTTLEKLGTQMDIAAKGMFILINDMDTLSRLAGRLCDEIEHRKTVAAMCAKSRKIEVLKEALREFNGHEERFSEQLQELEEHLYLCFHTINRSRRLAFAQITRPSS</sequence>
<dbReference type="Pfam" id="PF05055">
    <property type="entry name" value="DUF677"/>
    <property type="match status" value="1"/>
</dbReference>
<feature type="transmembrane region" description="Helical" evidence="7">
    <location>
        <begin position="232"/>
        <end position="250"/>
    </location>
</feature>
<evidence type="ECO:0000256" key="7">
    <source>
        <dbReference type="SAM" id="Phobius"/>
    </source>
</evidence>
<gene>
    <name evidence="8" type="ORF">MERR_LOCUS31892</name>
</gene>
<dbReference type="PANTHER" id="PTHR31113:SF20">
    <property type="entry name" value="UPF0496 PROTEIN 2-RELATED"/>
    <property type="match status" value="1"/>
</dbReference>
<comment type="subcellular location">
    <subcellularLocation>
        <location evidence="1">Membrane</location>
    </subcellularLocation>
</comment>
<evidence type="ECO:0000256" key="2">
    <source>
        <dbReference type="ARBA" id="ARBA00009074"/>
    </source>
</evidence>
<dbReference type="GO" id="GO:0016020">
    <property type="term" value="C:membrane"/>
    <property type="evidence" value="ECO:0007669"/>
    <property type="project" value="UniProtKB-SubCell"/>
</dbReference>
<dbReference type="AlphaFoldDB" id="A0A6D2K535"/>
<name>A0A6D2K535_9BRAS</name>
<feature type="region of interest" description="Disordered" evidence="6">
    <location>
        <begin position="1"/>
        <end position="29"/>
    </location>
</feature>
<dbReference type="OrthoDB" id="776561at2759"/>
<evidence type="ECO:0000313" key="9">
    <source>
        <dbReference type="Proteomes" id="UP000467841"/>
    </source>
</evidence>
<proteinExistence type="inferred from homology"/>
<dbReference type="EMBL" id="CACVBM020001306">
    <property type="protein sequence ID" value="CAA7044657.1"/>
    <property type="molecule type" value="Genomic_DNA"/>
</dbReference>
<feature type="transmembrane region" description="Helical" evidence="7">
    <location>
        <begin position="256"/>
        <end position="274"/>
    </location>
</feature>